<name>A0A9W8Z8F0_9PLEO</name>
<protein>
    <recommendedName>
        <fullName evidence="9">Major facilitator superfamily (MFS) profile domain-containing protein</fullName>
    </recommendedName>
</protein>
<organism evidence="7 8">
    <name type="scientific">Didymella pomorum</name>
    <dbReference type="NCBI Taxonomy" id="749634"/>
    <lineage>
        <taxon>Eukaryota</taxon>
        <taxon>Fungi</taxon>
        <taxon>Dikarya</taxon>
        <taxon>Ascomycota</taxon>
        <taxon>Pezizomycotina</taxon>
        <taxon>Dothideomycetes</taxon>
        <taxon>Pleosporomycetidae</taxon>
        <taxon>Pleosporales</taxon>
        <taxon>Pleosporineae</taxon>
        <taxon>Didymellaceae</taxon>
        <taxon>Didymella</taxon>
    </lineage>
</organism>
<dbReference type="PANTHER" id="PTHR43791:SF21">
    <property type="entry name" value="MAJOR FACILITATOR SUPERFAMILY (MFS) PROFILE DOMAIN-CONTAINING PROTEIN"/>
    <property type="match status" value="1"/>
</dbReference>
<evidence type="ECO:0008006" key="9">
    <source>
        <dbReference type="Google" id="ProtNLM"/>
    </source>
</evidence>
<dbReference type="Gene3D" id="1.20.1250.20">
    <property type="entry name" value="MFS general substrate transporter like domains"/>
    <property type="match status" value="2"/>
</dbReference>
<feature type="transmembrane region" description="Helical" evidence="6">
    <location>
        <begin position="61"/>
        <end position="79"/>
    </location>
</feature>
<accession>A0A9W8Z8F0</accession>
<feature type="transmembrane region" description="Helical" evidence="6">
    <location>
        <begin position="252"/>
        <end position="270"/>
    </location>
</feature>
<dbReference type="Proteomes" id="UP001140510">
    <property type="component" value="Unassembled WGS sequence"/>
</dbReference>
<feature type="transmembrane region" description="Helical" evidence="6">
    <location>
        <begin position="31"/>
        <end position="49"/>
    </location>
</feature>
<keyword evidence="4 6" id="KW-1133">Transmembrane helix</keyword>
<dbReference type="EMBL" id="JAPEVA010000071">
    <property type="protein sequence ID" value="KAJ4401639.1"/>
    <property type="molecule type" value="Genomic_DNA"/>
</dbReference>
<comment type="subcellular location">
    <subcellularLocation>
        <location evidence="1">Membrane</location>
        <topology evidence="1">Multi-pass membrane protein</topology>
    </subcellularLocation>
</comment>
<dbReference type="InterPro" id="IPR011701">
    <property type="entry name" value="MFS"/>
</dbReference>
<dbReference type="AlphaFoldDB" id="A0A9W8Z8F0"/>
<feature type="transmembrane region" description="Helical" evidence="6">
    <location>
        <begin position="363"/>
        <end position="382"/>
    </location>
</feature>
<feature type="transmembrane region" description="Helical" evidence="6">
    <location>
        <begin position="85"/>
        <end position="108"/>
    </location>
</feature>
<evidence type="ECO:0000256" key="3">
    <source>
        <dbReference type="ARBA" id="ARBA00022692"/>
    </source>
</evidence>
<feature type="transmembrane region" description="Helical" evidence="6">
    <location>
        <begin position="120"/>
        <end position="142"/>
    </location>
</feature>
<feature type="transmembrane region" description="Helical" evidence="6">
    <location>
        <begin position="154"/>
        <end position="174"/>
    </location>
</feature>
<keyword evidence="5 6" id="KW-0472">Membrane</keyword>
<feature type="transmembrane region" description="Helical" evidence="6">
    <location>
        <begin position="215"/>
        <end position="240"/>
    </location>
</feature>
<keyword evidence="8" id="KW-1185">Reference proteome</keyword>
<evidence type="ECO:0000313" key="8">
    <source>
        <dbReference type="Proteomes" id="UP001140510"/>
    </source>
</evidence>
<evidence type="ECO:0000256" key="2">
    <source>
        <dbReference type="ARBA" id="ARBA00022448"/>
    </source>
</evidence>
<dbReference type="SUPFAM" id="SSF103473">
    <property type="entry name" value="MFS general substrate transporter"/>
    <property type="match status" value="1"/>
</dbReference>
<keyword evidence="2" id="KW-0813">Transport</keyword>
<sequence length="424" mass="46703">MAKWLDEHADGGWASRGFGYSTQIGATPDDLNLAVSLFFVTFVVLQPPSAAIGRWIGIKHWFTIMMLGWGTFTLAHAFIRGRSSLIALRLMVGAFEAGFYPTAITYLSTFYCRYDLGVRIALFYGQYAIAGAFSGSIAYGVFKIKHTHLHNWQYLFIIEGGLTIFLGIIAWCWLPHERLLQDNADSTGGDFSGNAPGKPKLSKRDVKETLRDWKLWYILIFNICASVPAQAFSVFLPLVVQGLGYSSLQANLMSVPPYLFGAATLYLFALSSDHRRERGYHVIGGLSIALIGLIITVLGSATTVKYAGLCILLSGSYVPGPLTAAWLSGNTPVLGGNGFGNLAGVIGGQLYKHKYAPHYRLPFHVTLGFVATALLGYTAYRFTLKAVNARRKNILASKTAAEIEEERINDTRYADRKWTFTYGL</sequence>
<evidence type="ECO:0000256" key="4">
    <source>
        <dbReference type="ARBA" id="ARBA00022989"/>
    </source>
</evidence>
<feature type="transmembrane region" description="Helical" evidence="6">
    <location>
        <begin position="282"/>
        <end position="300"/>
    </location>
</feature>
<evidence type="ECO:0000256" key="6">
    <source>
        <dbReference type="SAM" id="Phobius"/>
    </source>
</evidence>
<reference evidence="7" key="1">
    <citation type="submission" date="2022-10" db="EMBL/GenBank/DDBJ databases">
        <title>Tapping the CABI collections for fungal endophytes: first genome assemblies for Collariella, Neodidymelliopsis, Ascochyta clinopodiicola, Didymella pomorum, Didymosphaeria variabile, Neocosmospora piperis and Neocucurbitaria cava.</title>
        <authorList>
            <person name="Hill R."/>
        </authorList>
    </citation>
    <scope>NUCLEOTIDE SEQUENCE</scope>
    <source>
        <strain evidence="7">IMI 355091</strain>
    </source>
</reference>
<proteinExistence type="predicted"/>
<dbReference type="InterPro" id="IPR036259">
    <property type="entry name" value="MFS_trans_sf"/>
</dbReference>
<dbReference type="Pfam" id="PF07690">
    <property type="entry name" value="MFS_1"/>
    <property type="match status" value="1"/>
</dbReference>
<dbReference type="GO" id="GO:0022857">
    <property type="term" value="F:transmembrane transporter activity"/>
    <property type="evidence" value="ECO:0007669"/>
    <property type="project" value="InterPro"/>
</dbReference>
<evidence type="ECO:0000256" key="5">
    <source>
        <dbReference type="ARBA" id="ARBA00023136"/>
    </source>
</evidence>
<comment type="caution">
    <text evidence="7">The sequence shown here is derived from an EMBL/GenBank/DDBJ whole genome shotgun (WGS) entry which is preliminary data.</text>
</comment>
<evidence type="ECO:0000256" key="1">
    <source>
        <dbReference type="ARBA" id="ARBA00004141"/>
    </source>
</evidence>
<gene>
    <name evidence="7" type="ORF">N0V91_007811</name>
</gene>
<dbReference type="GO" id="GO:0016020">
    <property type="term" value="C:membrane"/>
    <property type="evidence" value="ECO:0007669"/>
    <property type="project" value="UniProtKB-SubCell"/>
</dbReference>
<keyword evidence="3 6" id="KW-0812">Transmembrane</keyword>
<evidence type="ECO:0000313" key="7">
    <source>
        <dbReference type="EMBL" id="KAJ4401639.1"/>
    </source>
</evidence>
<dbReference type="OrthoDB" id="2985014at2759"/>
<dbReference type="PANTHER" id="PTHR43791">
    <property type="entry name" value="PERMEASE-RELATED"/>
    <property type="match status" value="1"/>
</dbReference>